<dbReference type="AlphaFoldDB" id="A0AA39NDJ7"/>
<dbReference type="EMBL" id="JAUEPS010000007">
    <property type="protein sequence ID" value="KAK0463644.1"/>
    <property type="molecule type" value="Genomic_DNA"/>
</dbReference>
<evidence type="ECO:0000256" key="1">
    <source>
        <dbReference type="SAM" id="MobiDB-lite"/>
    </source>
</evidence>
<feature type="compositionally biased region" description="Polar residues" evidence="1">
    <location>
        <begin position="58"/>
        <end position="86"/>
    </location>
</feature>
<feature type="region of interest" description="Disordered" evidence="1">
    <location>
        <begin position="1"/>
        <end position="27"/>
    </location>
</feature>
<feature type="compositionally biased region" description="Low complexity" evidence="1">
    <location>
        <begin position="94"/>
        <end position="107"/>
    </location>
</feature>
<sequence length="822" mass="89803">MSGPPLPRIPQDGHTMPYQPPHSVDANGVPLQQYQFQTGALHSHYNQQQSGNHYANIQWTSPHAPYPQSNAPSNTYQQLSQTTPTSAHPRYAAPPQLQTPQQVYQTQQPMQSYPAYGFQGQAPQSNWQVTPHPQQQIYRGGGVPQMNNTPRNFRHQVPQQFFGAPNHTMAPGSNNVLTGERIEGQGQYGGLSAKAAGKRKAVDYDDASSLGESSSGPVKRARPNAGSRQVYMPPPPVPQPGFSATGRMRAPPAVTGPSNGQSIVMTGMQFNQGVQSEASGVQANQYMTFPQNGGGNTPSAQNPEHYYNQNRASTHVRHAPNGANGSSQTMYRYSQDPSAVGQYNNRGQYNLAFKNNVMASIASLFRNSVVVTFLRGQSLLKFTERIRGNFPPVCRWFLTSEREVYLLWNMHTQRPAAFLSPTAALVARLQSSSLTEITSNDEKKRTEERVVMALNEVLDRQKRIAASKHFMGRTSYAQNGPNRSVGNLPGPSEHSLPTPARTPVQLNAATQAPPPAPAIAVEVMRPTDSLPADEAWFTLPALPESPRTPDEAQPAAPAPTVEETYSTGTVSFDDFWSTLPPLRESPRIRDEAPPPAPVLTVEETYPTDTVPFDDFWSVLPQLPESPRSRDEAPPPGPVIGVEETRPTDSLSTDEAWSTLPSLPESPRTRDGEPGEELELPPLHPSPVDQPATLDEKPTDTAEDQAKTEEEQSGGTSEGPQAAVIMDMPWFTEFFPSLSEGQAGTSTSKTSGGDQSKTDGDGRAEDLEYERVFKEFMVNDEDEDENGNGNEKEDREQDQDDGLTSLFGSPLLSTKDGSLSLPK</sequence>
<evidence type="ECO:0000313" key="2">
    <source>
        <dbReference type="EMBL" id="KAK0463644.1"/>
    </source>
</evidence>
<dbReference type="Proteomes" id="UP001175211">
    <property type="component" value="Unassembled WGS sequence"/>
</dbReference>
<evidence type="ECO:0000313" key="3">
    <source>
        <dbReference type="Proteomes" id="UP001175211"/>
    </source>
</evidence>
<accession>A0AA39NDJ7</accession>
<feature type="compositionally biased region" description="Basic and acidic residues" evidence="1">
    <location>
        <begin position="755"/>
        <end position="773"/>
    </location>
</feature>
<protein>
    <submittedName>
        <fullName evidence="2">Uncharacterized protein</fullName>
    </submittedName>
</protein>
<feature type="region of interest" description="Disordered" evidence="1">
    <location>
        <begin position="206"/>
        <end position="240"/>
    </location>
</feature>
<gene>
    <name evidence="2" type="ORF">EV420DRAFT_1100435</name>
</gene>
<feature type="region of interest" description="Disordered" evidence="1">
    <location>
        <begin position="581"/>
        <end position="601"/>
    </location>
</feature>
<dbReference type="GeneID" id="85349378"/>
<feature type="compositionally biased region" description="Polar residues" evidence="1">
    <location>
        <begin position="738"/>
        <end position="754"/>
    </location>
</feature>
<feature type="compositionally biased region" description="Basic and acidic residues" evidence="1">
    <location>
        <begin position="693"/>
        <end position="709"/>
    </location>
</feature>
<feature type="compositionally biased region" description="Polar residues" evidence="1">
    <location>
        <begin position="647"/>
        <end position="660"/>
    </location>
</feature>
<feature type="region of interest" description="Disordered" evidence="1">
    <location>
        <begin position="471"/>
        <end position="500"/>
    </location>
</feature>
<feature type="region of interest" description="Disordered" evidence="1">
    <location>
        <begin position="618"/>
        <end position="822"/>
    </location>
</feature>
<organism evidence="2 3">
    <name type="scientific">Armillaria tabescens</name>
    <name type="common">Ringless honey mushroom</name>
    <name type="synonym">Agaricus tabescens</name>
    <dbReference type="NCBI Taxonomy" id="1929756"/>
    <lineage>
        <taxon>Eukaryota</taxon>
        <taxon>Fungi</taxon>
        <taxon>Dikarya</taxon>
        <taxon>Basidiomycota</taxon>
        <taxon>Agaricomycotina</taxon>
        <taxon>Agaricomycetes</taxon>
        <taxon>Agaricomycetidae</taxon>
        <taxon>Agaricales</taxon>
        <taxon>Marasmiineae</taxon>
        <taxon>Physalacriaceae</taxon>
        <taxon>Desarmillaria</taxon>
    </lineage>
</organism>
<feature type="region of interest" description="Disordered" evidence="1">
    <location>
        <begin position="58"/>
        <end position="107"/>
    </location>
</feature>
<feature type="compositionally biased region" description="Polar residues" evidence="1">
    <location>
        <begin position="475"/>
        <end position="485"/>
    </location>
</feature>
<proteinExistence type="predicted"/>
<name>A0AA39NDJ7_ARMTA</name>
<keyword evidence="3" id="KW-1185">Reference proteome</keyword>
<feature type="region of interest" description="Disordered" evidence="1">
    <location>
        <begin position="541"/>
        <end position="564"/>
    </location>
</feature>
<reference evidence="2" key="1">
    <citation type="submission" date="2023-06" db="EMBL/GenBank/DDBJ databases">
        <authorList>
            <consortium name="Lawrence Berkeley National Laboratory"/>
            <person name="Ahrendt S."/>
            <person name="Sahu N."/>
            <person name="Indic B."/>
            <person name="Wong-Bajracharya J."/>
            <person name="Merenyi Z."/>
            <person name="Ke H.-M."/>
            <person name="Monk M."/>
            <person name="Kocsube S."/>
            <person name="Drula E."/>
            <person name="Lipzen A."/>
            <person name="Balint B."/>
            <person name="Henrissat B."/>
            <person name="Andreopoulos B."/>
            <person name="Martin F.M."/>
            <person name="Harder C.B."/>
            <person name="Rigling D."/>
            <person name="Ford K.L."/>
            <person name="Foster G.D."/>
            <person name="Pangilinan J."/>
            <person name="Papanicolaou A."/>
            <person name="Barry K."/>
            <person name="LaButti K."/>
            <person name="Viragh M."/>
            <person name="Koriabine M."/>
            <person name="Yan M."/>
            <person name="Riley R."/>
            <person name="Champramary S."/>
            <person name="Plett K.L."/>
            <person name="Tsai I.J."/>
            <person name="Slot J."/>
            <person name="Sipos G."/>
            <person name="Plett J."/>
            <person name="Nagy L.G."/>
            <person name="Grigoriev I.V."/>
        </authorList>
    </citation>
    <scope>NUCLEOTIDE SEQUENCE</scope>
    <source>
        <strain evidence="2">CCBAS 213</strain>
    </source>
</reference>
<dbReference type="RefSeq" id="XP_060334954.1">
    <property type="nucleotide sequence ID" value="XM_060465830.1"/>
</dbReference>
<comment type="caution">
    <text evidence="2">The sequence shown here is derived from an EMBL/GenBank/DDBJ whole genome shotgun (WGS) entry which is preliminary data.</text>
</comment>